<comment type="function">
    <text evidence="5">ATP-dependent carboxylate-amine ligase which exhibits weak glutamate--cysteine ligase activity.</text>
</comment>
<accession>R4Z7K3</accession>
<dbReference type="HAMAP" id="MF_01609">
    <property type="entry name" value="Glu_cys_ligase_2"/>
    <property type="match status" value="1"/>
</dbReference>
<proteinExistence type="inferred from homology"/>
<keyword evidence="1 5" id="KW-0436">Ligase</keyword>
<sequence>MTIEFHSSPTSSLGVEVELSLVDRETHGLTAAATDTLADVEPDDGSEHPALKHELFESTVETITGICDTVSDARRDLEAGISELRGAADARGVGLLCSGTHPFSSYRDLQVSPSARYQKLLDEMQWPVRRLAIYGIHYHVGVRSAEKCVATVNSLTTYLPVFLALSASSPFWHGYDTGLASARTKIFEGLPTAGLPPRLTSWVDFEAFLDALIRAEAIESVREVWWDVRPHPDFGTVELRMCDGMPTMTEICGVASLAQCLVAWMDAQIDNGVPLPGVREWVVRQNKWLAARHGLDAQLIVDDNGNRKPARQIVDELVELLSGTAARLGCSDELASLSDLVRTGNSAERQRRIVAQGGTLVDVTAALQQELLTDAPVG</sequence>
<evidence type="ECO:0000256" key="1">
    <source>
        <dbReference type="ARBA" id="ARBA00022598"/>
    </source>
</evidence>
<keyword evidence="3 5" id="KW-0067">ATP-binding</keyword>
<keyword evidence="7" id="KW-1185">Reference proteome</keyword>
<dbReference type="STRING" id="1229780.BN381_80187"/>
<dbReference type="GO" id="GO:0004357">
    <property type="term" value="F:glutamate-cysteine ligase activity"/>
    <property type="evidence" value="ECO:0007669"/>
    <property type="project" value="UniProtKB-EC"/>
</dbReference>
<gene>
    <name evidence="6" type="ORF">BN381_80187</name>
</gene>
<dbReference type="EMBL" id="CANL01000078">
    <property type="protein sequence ID" value="CCM65657.1"/>
    <property type="molecule type" value="Genomic_DNA"/>
</dbReference>
<dbReference type="GO" id="GO:0042398">
    <property type="term" value="P:modified amino acid biosynthetic process"/>
    <property type="evidence" value="ECO:0007669"/>
    <property type="project" value="InterPro"/>
</dbReference>
<dbReference type="InterPro" id="IPR050141">
    <property type="entry name" value="GCL_type2/YbdK_subfam"/>
</dbReference>
<dbReference type="NCBIfam" id="TIGR02050">
    <property type="entry name" value="gshA_cyan_rel"/>
    <property type="match status" value="1"/>
</dbReference>
<reference evidence="6 7" key="1">
    <citation type="journal article" date="2013" name="ISME J.">
        <title>Metabolic model for the filamentous 'Candidatus Microthrix parvicella' based on genomic and metagenomic analyses.</title>
        <authorList>
            <person name="Jon McIlroy S."/>
            <person name="Kristiansen R."/>
            <person name="Albertsen M."/>
            <person name="Michael Karst S."/>
            <person name="Rossetti S."/>
            <person name="Lund Nielsen J."/>
            <person name="Tandoi V."/>
            <person name="James Seviour R."/>
            <person name="Nielsen P.H."/>
        </authorList>
    </citation>
    <scope>NUCLEOTIDE SEQUENCE [LARGE SCALE GENOMIC DNA]</scope>
    <source>
        <strain evidence="6 7">RN1</strain>
    </source>
</reference>
<name>R4Z7K3_9ACTN</name>
<dbReference type="InterPro" id="IPR011793">
    <property type="entry name" value="YbdK"/>
</dbReference>
<dbReference type="GO" id="GO:0005524">
    <property type="term" value="F:ATP binding"/>
    <property type="evidence" value="ECO:0007669"/>
    <property type="project" value="UniProtKB-KW"/>
</dbReference>
<evidence type="ECO:0000256" key="2">
    <source>
        <dbReference type="ARBA" id="ARBA00022741"/>
    </source>
</evidence>
<dbReference type="Pfam" id="PF04107">
    <property type="entry name" value="GCS2"/>
    <property type="match status" value="1"/>
</dbReference>
<evidence type="ECO:0000256" key="3">
    <source>
        <dbReference type="ARBA" id="ARBA00022840"/>
    </source>
</evidence>
<dbReference type="InterPro" id="IPR014746">
    <property type="entry name" value="Gln_synth/guanido_kin_cat_dom"/>
</dbReference>
<dbReference type="RefSeq" id="WP_012230575.1">
    <property type="nucleotide sequence ID" value="NZ_HG422565.1"/>
</dbReference>
<comment type="caution">
    <text evidence="6">The sequence shown here is derived from an EMBL/GenBank/DDBJ whole genome shotgun (WGS) entry which is preliminary data.</text>
</comment>
<dbReference type="eggNOG" id="COG2170">
    <property type="taxonomic scope" value="Bacteria"/>
</dbReference>
<protein>
    <recommendedName>
        <fullName evidence="5">Putative glutamate--cysteine ligase 2</fullName>
        <ecNumber evidence="5">6.3.2.2</ecNumber>
    </recommendedName>
    <alternativeName>
        <fullName evidence="5">Gamma-glutamylcysteine synthetase 2</fullName>
        <shortName evidence="5">GCS 2</shortName>
        <shortName evidence="5">Gamma-GCS 2</shortName>
    </alternativeName>
</protein>
<dbReference type="PANTHER" id="PTHR36510">
    <property type="entry name" value="GLUTAMATE--CYSTEINE LIGASE 2-RELATED"/>
    <property type="match status" value="1"/>
</dbReference>
<evidence type="ECO:0000256" key="4">
    <source>
        <dbReference type="ARBA" id="ARBA00048819"/>
    </source>
</evidence>
<dbReference type="EC" id="6.3.2.2" evidence="5"/>
<evidence type="ECO:0000256" key="5">
    <source>
        <dbReference type="HAMAP-Rule" id="MF_01609"/>
    </source>
</evidence>
<dbReference type="AlphaFoldDB" id="R4Z7K3"/>
<evidence type="ECO:0000313" key="6">
    <source>
        <dbReference type="EMBL" id="CCM65657.1"/>
    </source>
</evidence>
<dbReference type="NCBIfam" id="NF010043">
    <property type="entry name" value="PRK13517.1-3"/>
    <property type="match status" value="1"/>
</dbReference>
<evidence type="ECO:0000313" key="7">
    <source>
        <dbReference type="Proteomes" id="UP000018291"/>
    </source>
</evidence>
<dbReference type="SUPFAM" id="SSF55931">
    <property type="entry name" value="Glutamine synthetase/guanido kinase"/>
    <property type="match status" value="1"/>
</dbReference>
<organism evidence="6 7">
    <name type="scientific">Candidatus Neomicrothrix parvicella RN1</name>
    <dbReference type="NCBI Taxonomy" id="1229780"/>
    <lineage>
        <taxon>Bacteria</taxon>
        <taxon>Bacillati</taxon>
        <taxon>Actinomycetota</taxon>
        <taxon>Acidimicrobiia</taxon>
        <taxon>Acidimicrobiales</taxon>
        <taxon>Microthrixaceae</taxon>
        <taxon>Candidatus Neomicrothrix</taxon>
    </lineage>
</organism>
<dbReference type="Gene3D" id="3.30.590.20">
    <property type="match status" value="1"/>
</dbReference>
<dbReference type="HOGENOM" id="CLU_044848_1_0_11"/>
<comment type="similarity">
    <text evidence="5">Belongs to the glutamate--cysteine ligase type 2 family. YbdK subfamily.</text>
</comment>
<dbReference type="PANTHER" id="PTHR36510:SF1">
    <property type="entry name" value="GLUTAMATE--CYSTEINE LIGASE 2-RELATED"/>
    <property type="match status" value="1"/>
</dbReference>
<dbReference type="Proteomes" id="UP000018291">
    <property type="component" value="Unassembled WGS sequence"/>
</dbReference>
<keyword evidence="2 5" id="KW-0547">Nucleotide-binding</keyword>
<comment type="catalytic activity">
    <reaction evidence="4 5">
        <text>L-cysteine + L-glutamate + ATP = gamma-L-glutamyl-L-cysteine + ADP + phosphate + H(+)</text>
        <dbReference type="Rhea" id="RHEA:13285"/>
        <dbReference type="ChEBI" id="CHEBI:15378"/>
        <dbReference type="ChEBI" id="CHEBI:29985"/>
        <dbReference type="ChEBI" id="CHEBI:30616"/>
        <dbReference type="ChEBI" id="CHEBI:35235"/>
        <dbReference type="ChEBI" id="CHEBI:43474"/>
        <dbReference type="ChEBI" id="CHEBI:58173"/>
        <dbReference type="ChEBI" id="CHEBI:456216"/>
        <dbReference type="EC" id="6.3.2.2"/>
    </reaction>
</comment>
<dbReference type="OrthoDB" id="9769628at2"/>
<dbReference type="InterPro" id="IPR006336">
    <property type="entry name" value="GCS2"/>
</dbReference>